<dbReference type="Gene3D" id="2.40.40.10">
    <property type="entry name" value="RlpA-like domain"/>
    <property type="match status" value="1"/>
</dbReference>
<dbReference type="EMBL" id="KV417663">
    <property type="protein sequence ID" value="KZP11454.1"/>
    <property type="molecule type" value="Genomic_DNA"/>
</dbReference>
<dbReference type="STRING" id="436010.A0A166ABW9"/>
<evidence type="ECO:0000256" key="1">
    <source>
        <dbReference type="ARBA" id="ARBA00022729"/>
    </source>
</evidence>
<proteinExistence type="predicted"/>
<keyword evidence="1" id="KW-0732">Signal</keyword>
<name>A0A166ABW9_9AGAM</name>
<sequence length="97" mass="10227">MIGLGACGKTNSASDHIVAVPHTFFDNYHGATANPNKNPLCGKTISIHYNGKSTSAKIQDRCAGCKGAGDLDMSPAVFNKLASKSLGRIYGVKWTID</sequence>
<evidence type="ECO:0008006" key="3">
    <source>
        <dbReference type="Google" id="ProtNLM"/>
    </source>
</evidence>
<dbReference type="CDD" id="cd22191">
    <property type="entry name" value="DPBB_RlpA_EXP_N-like"/>
    <property type="match status" value="1"/>
</dbReference>
<dbReference type="InterPro" id="IPR036908">
    <property type="entry name" value="RlpA-like_sf"/>
</dbReference>
<dbReference type="PANTHER" id="PTHR31836">
    <property type="match status" value="1"/>
</dbReference>
<dbReference type="OrthoDB" id="623670at2759"/>
<evidence type="ECO:0000313" key="2">
    <source>
        <dbReference type="EMBL" id="KZP11454.1"/>
    </source>
</evidence>
<dbReference type="InterPro" id="IPR051477">
    <property type="entry name" value="Expansin_CellWall"/>
</dbReference>
<organism evidence="2">
    <name type="scientific">Athelia psychrophila</name>
    <dbReference type="NCBI Taxonomy" id="1759441"/>
    <lineage>
        <taxon>Eukaryota</taxon>
        <taxon>Fungi</taxon>
        <taxon>Dikarya</taxon>
        <taxon>Basidiomycota</taxon>
        <taxon>Agaricomycotina</taxon>
        <taxon>Agaricomycetes</taxon>
        <taxon>Agaricomycetidae</taxon>
        <taxon>Atheliales</taxon>
        <taxon>Atheliaceae</taxon>
        <taxon>Athelia</taxon>
    </lineage>
</organism>
<reference evidence="2" key="1">
    <citation type="journal article" date="2016" name="Mol. Biol. Evol.">
        <title>Comparative Genomics of Early-Diverging Mushroom-Forming Fungi Provides Insights into the Origins of Lignocellulose Decay Capabilities.</title>
        <authorList>
            <person name="Nagy L.G."/>
            <person name="Riley R."/>
            <person name="Tritt A."/>
            <person name="Adam C."/>
            <person name="Daum C."/>
            <person name="Floudas D."/>
            <person name="Sun H."/>
            <person name="Yadav J.S."/>
            <person name="Pangilinan J."/>
            <person name="Larsson K.H."/>
            <person name="Matsuura K."/>
            <person name="Barry K."/>
            <person name="Labutti K."/>
            <person name="Kuo R."/>
            <person name="Ohm R.A."/>
            <person name="Bhattacharya S.S."/>
            <person name="Shirouzu T."/>
            <person name="Yoshinaga Y."/>
            <person name="Martin F.M."/>
            <person name="Grigoriev I.V."/>
            <person name="Hibbett D.S."/>
        </authorList>
    </citation>
    <scope>NUCLEOTIDE SEQUENCE [LARGE SCALE GENOMIC DNA]</scope>
    <source>
        <strain evidence="2">CBS 109695</strain>
    </source>
</reference>
<accession>A0A166ABW9</accession>
<gene>
    <name evidence="2" type="ORF">FIBSPDRAFT_837615</name>
</gene>
<dbReference type="PANTHER" id="PTHR31836:SF28">
    <property type="entry name" value="SRCR DOMAIN-CONTAINING PROTEIN-RELATED"/>
    <property type="match status" value="1"/>
</dbReference>
<dbReference type="AlphaFoldDB" id="A0A166ABW9"/>
<dbReference type="SUPFAM" id="SSF50685">
    <property type="entry name" value="Barwin-like endoglucanases"/>
    <property type="match status" value="1"/>
</dbReference>
<protein>
    <recommendedName>
        <fullName evidence="3">RlpA-like protein double-psi beta-barrel domain-containing protein</fullName>
    </recommendedName>
</protein>